<comment type="caution">
    <text evidence="2">The sequence shown here is derived from an EMBL/GenBank/DDBJ whole genome shotgun (WGS) entry which is preliminary data.</text>
</comment>
<evidence type="ECO:0000259" key="1">
    <source>
        <dbReference type="Pfam" id="PF00561"/>
    </source>
</evidence>
<dbReference type="Proteomes" id="UP000317257">
    <property type="component" value="Unassembled WGS sequence"/>
</dbReference>
<accession>A0A5C6GBW2</accession>
<dbReference type="SUPFAM" id="SSF53474">
    <property type="entry name" value="alpha/beta-Hydrolases"/>
    <property type="match status" value="1"/>
</dbReference>
<evidence type="ECO:0000313" key="2">
    <source>
        <dbReference type="EMBL" id="TWU73456.1"/>
    </source>
</evidence>
<dbReference type="Pfam" id="PF00561">
    <property type="entry name" value="Abhydrolase_1"/>
    <property type="match status" value="1"/>
</dbReference>
<dbReference type="PANTHER" id="PTHR45763:SF46">
    <property type="entry name" value="AB HYDROLASE-1 DOMAIN-CONTAINING PROTEIN"/>
    <property type="match status" value="1"/>
</dbReference>
<proteinExistence type="predicted"/>
<organism evidence="2 3">
    <name type="scientific">Metarhizium rileyi (strain RCEF 4871)</name>
    <name type="common">Nomuraea rileyi</name>
    <dbReference type="NCBI Taxonomy" id="1649241"/>
    <lineage>
        <taxon>Eukaryota</taxon>
        <taxon>Fungi</taxon>
        <taxon>Dikarya</taxon>
        <taxon>Ascomycota</taxon>
        <taxon>Pezizomycotina</taxon>
        <taxon>Sordariomycetes</taxon>
        <taxon>Hypocreomycetidae</taxon>
        <taxon>Hypocreales</taxon>
        <taxon>Clavicipitaceae</taxon>
        <taxon>Metarhizium</taxon>
    </lineage>
</organism>
<dbReference type="Gene3D" id="3.40.50.1820">
    <property type="entry name" value="alpha/beta hydrolase"/>
    <property type="match status" value="1"/>
</dbReference>
<dbReference type="InterPro" id="IPR000073">
    <property type="entry name" value="AB_hydrolase_1"/>
</dbReference>
<sequence>MAQQLQLLDGRTLDYKLTGAPDGFPLFWIHGTPGAYTVFPDLEAVCSSKGLKLITMTRAGYGGSTRQRRRSVVDIVKDIQQLAEHINAKRCFVAGWSGGGPHALACAARLPGCVATLVIAGMAPWNAPGLDFLNGQGHENVREFRAALDEEEELRGYCDSFRPGMMQSHVHDFVNAMSTLLPDVDNKAIHESNTLGQFLVDNVQEGLKMSSDGWVDDDLAFIQPWGFELSEFKTPVLLYQESDDGMVPFAHGEWLAENIPYHLCRPRLLQGQGHVSILSTYLDDMVDGLLEYL</sequence>
<reference evidence="3" key="1">
    <citation type="submission" date="2018-12" db="EMBL/GenBank/DDBJ databases">
        <title>The complete genome of Metarhizium rileyi, a key fungal pathogen of Lepidoptera.</title>
        <authorList>
            <person name="Binneck E."/>
            <person name="Lastra C.C.L."/>
            <person name="Sosa-Gomez D.R."/>
        </authorList>
    </citation>
    <scope>NUCLEOTIDE SEQUENCE [LARGE SCALE GENOMIC DNA]</scope>
    <source>
        <strain evidence="3">Cep018-CH2</strain>
    </source>
</reference>
<dbReference type="PANTHER" id="PTHR45763">
    <property type="entry name" value="HYDROLASE, ALPHA/BETA FOLD FAMILY PROTEIN, EXPRESSED-RELATED"/>
    <property type="match status" value="1"/>
</dbReference>
<dbReference type="AlphaFoldDB" id="A0A5C6GBW2"/>
<name>A0A5C6GBW2_METRR</name>
<dbReference type="EMBL" id="SBHS01000018">
    <property type="protein sequence ID" value="TWU73456.1"/>
    <property type="molecule type" value="Genomic_DNA"/>
</dbReference>
<protein>
    <recommendedName>
        <fullName evidence="1">AB hydrolase-1 domain-containing protein</fullName>
    </recommendedName>
</protein>
<dbReference type="InterPro" id="IPR029058">
    <property type="entry name" value="AB_hydrolase_fold"/>
</dbReference>
<gene>
    <name evidence="2" type="ORF">ED733_004834</name>
</gene>
<feature type="domain" description="AB hydrolase-1" evidence="1">
    <location>
        <begin position="26"/>
        <end position="260"/>
    </location>
</feature>
<evidence type="ECO:0000313" key="3">
    <source>
        <dbReference type="Proteomes" id="UP000317257"/>
    </source>
</evidence>